<keyword evidence="2" id="KW-1185">Reference proteome</keyword>
<sequence>MDAARYIIFSVIPSRLWEVLYHPEVKDPTLKTKNLPSWVFDWTLDKDSLPDPPWLYVDNYEIVDPSSEDSDNSRSWDDAVRRTVGSPHDQYPYHFHGFVGPLFIPFVEEILSFFYSNSCLDIVDELNIASFEQNSIKGENIKRETWNIVDKICRKRYSNEPIVEDQEYINFYQFIYSSWETLGVMEIFLSPISFSKDSTYGAKFINAVELTTRPSMKTSPTEKAGRNLSAAKDLYHNIGFETILPKDLTFARFQSGSIGLVSAATKKGYSMLRFDSLLAGTCGILRKSHGYEDSDFDSDIISRVTIDVEDVGSVFHCTFVGSGFVEHTETWRSRHEGGFGFVIIAIH</sequence>
<evidence type="ECO:0000313" key="1">
    <source>
        <dbReference type="EMBL" id="TGO59892.1"/>
    </source>
</evidence>
<organism evidence="1 2">
    <name type="scientific">Botryotinia convoluta</name>
    <dbReference type="NCBI Taxonomy" id="54673"/>
    <lineage>
        <taxon>Eukaryota</taxon>
        <taxon>Fungi</taxon>
        <taxon>Dikarya</taxon>
        <taxon>Ascomycota</taxon>
        <taxon>Pezizomycotina</taxon>
        <taxon>Leotiomycetes</taxon>
        <taxon>Helotiales</taxon>
        <taxon>Sclerotiniaceae</taxon>
        <taxon>Botryotinia</taxon>
    </lineage>
</organism>
<evidence type="ECO:0000313" key="2">
    <source>
        <dbReference type="Proteomes" id="UP000297527"/>
    </source>
</evidence>
<name>A0A4Z1IK64_9HELO</name>
<dbReference type="OrthoDB" id="10534961at2759"/>
<protein>
    <submittedName>
        <fullName evidence="1">Uncharacterized protein</fullName>
    </submittedName>
</protein>
<accession>A0A4Z1IK64</accession>
<proteinExistence type="predicted"/>
<dbReference type="AlphaFoldDB" id="A0A4Z1IK64"/>
<dbReference type="EMBL" id="PQXN01000040">
    <property type="protein sequence ID" value="TGO59892.1"/>
    <property type="molecule type" value="Genomic_DNA"/>
</dbReference>
<comment type="caution">
    <text evidence="1">The sequence shown here is derived from an EMBL/GenBank/DDBJ whole genome shotgun (WGS) entry which is preliminary data.</text>
</comment>
<gene>
    <name evidence="1" type="ORF">BCON_0040g00350</name>
</gene>
<dbReference type="Proteomes" id="UP000297527">
    <property type="component" value="Unassembled WGS sequence"/>
</dbReference>
<reference evidence="1 2" key="1">
    <citation type="submission" date="2017-12" db="EMBL/GenBank/DDBJ databases">
        <title>Comparative genomics of Botrytis spp.</title>
        <authorList>
            <person name="Valero-Jimenez C.A."/>
            <person name="Tapia P."/>
            <person name="Veloso J."/>
            <person name="Silva-Moreno E."/>
            <person name="Staats M."/>
            <person name="Valdes J.H."/>
            <person name="Van Kan J.A.L."/>
        </authorList>
    </citation>
    <scope>NUCLEOTIDE SEQUENCE [LARGE SCALE GENOMIC DNA]</scope>
    <source>
        <strain evidence="1 2">MUCL11595</strain>
    </source>
</reference>